<dbReference type="OrthoDB" id="9028214at2"/>
<dbReference type="Pfam" id="PF00392">
    <property type="entry name" value="GntR"/>
    <property type="match status" value="1"/>
</dbReference>
<keyword evidence="2 5" id="KW-0238">DNA-binding</keyword>
<dbReference type="EMBL" id="FOYP01000002">
    <property type="protein sequence ID" value="SFR55109.1"/>
    <property type="molecule type" value="Genomic_DNA"/>
</dbReference>
<dbReference type="InterPro" id="IPR000524">
    <property type="entry name" value="Tscrpt_reg_HTH_GntR"/>
</dbReference>
<sequence length="230" mass="24976">MTGRAADNVVQTITNRIHSGVLAAGDLLPAERDLMAEFDISRTVVREAVRVLASHGLVTAKPRHRPVVRKAGFEAALDAAGSIVGNLLQQPGGVRNLFNTRIMLEASLVREAALSAKKTDIAALKAALAANGDAIDDSEQFYQTDQEFHAVLYNIPGNPVYPAIHRAYSTWLAPQWGRMPRIADRNRINFSAHTAIVDAILLRDPDAAEAALRSHLAAAWDQVRLTFGDI</sequence>
<dbReference type="InterPro" id="IPR036390">
    <property type="entry name" value="WH_DNA-bd_sf"/>
</dbReference>
<keyword evidence="1" id="KW-0805">Transcription regulation</keyword>
<feature type="domain" description="HTH gntR-type" evidence="4">
    <location>
        <begin position="3"/>
        <end position="71"/>
    </location>
</feature>
<dbReference type="InterPro" id="IPR036388">
    <property type="entry name" value="WH-like_DNA-bd_sf"/>
</dbReference>
<dbReference type="PROSITE" id="PS50949">
    <property type="entry name" value="HTH_GNTR"/>
    <property type="match status" value="1"/>
</dbReference>
<dbReference type="Gene3D" id="1.10.10.10">
    <property type="entry name" value="Winged helix-like DNA-binding domain superfamily/Winged helix DNA-binding domain"/>
    <property type="match status" value="1"/>
</dbReference>
<dbReference type="SUPFAM" id="SSF48008">
    <property type="entry name" value="GntR ligand-binding domain-like"/>
    <property type="match status" value="1"/>
</dbReference>
<evidence type="ECO:0000256" key="1">
    <source>
        <dbReference type="ARBA" id="ARBA00023015"/>
    </source>
</evidence>
<evidence type="ECO:0000313" key="6">
    <source>
        <dbReference type="Proteomes" id="UP000199478"/>
    </source>
</evidence>
<protein>
    <submittedName>
        <fullName evidence="5">DNA-binding transcriptional regulator, FadR family</fullName>
    </submittedName>
</protein>
<dbReference type="SMART" id="SM00895">
    <property type="entry name" value="FCD"/>
    <property type="match status" value="1"/>
</dbReference>
<keyword evidence="3" id="KW-0804">Transcription</keyword>
<dbReference type="STRING" id="390270.SAMN04488005_2815"/>
<dbReference type="InterPro" id="IPR011711">
    <property type="entry name" value="GntR_C"/>
</dbReference>
<reference evidence="6" key="1">
    <citation type="submission" date="2016-10" db="EMBL/GenBank/DDBJ databases">
        <authorList>
            <person name="Varghese N."/>
            <person name="Submissions S."/>
        </authorList>
    </citation>
    <scope>NUCLEOTIDE SEQUENCE [LARGE SCALE GENOMIC DNA]</scope>
    <source>
        <strain evidence="6">DSM 26879</strain>
    </source>
</reference>
<name>A0A1I6HKW6_9RHOB</name>
<dbReference type="PANTHER" id="PTHR43537:SF44">
    <property type="entry name" value="GNTR FAMILY REGULATORY PROTEIN"/>
    <property type="match status" value="1"/>
</dbReference>
<organism evidence="5 6">
    <name type="scientific">Yoonia tamlensis</name>
    <dbReference type="NCBI Taxonomy" id="390270"/>
    <lineage>
        <taxon>Bacteria</taxon>
        <taxon>Pseudomonadati</taxon>
        <taxon>Pseudomonadota</taxon>
        <taxon>Alphaproteobacteria</taxon>
        <taxon>Rhodobacterales</taxon>
        <taxon>Paracoccaceae</taxon>
        <taxon>Yoonia</taxon>
    </lineage>
</organism>
<dbReference type="CDD" id="cd07377">
    <property type="entry name" value="WHTH_GntR"/>
    <property type="match status" value="1"/>
</dbReference>
<dbReference type="GO" id="GO:0003677">
    <property type="term" value="F:DNA binding"/>
    <property type="evidence" value="ECO:0007669"/>
    <property type="project" value="UniProtKB-KW"/>
</dbReference>
<dbReference type="GO" id="GO:0003700">
    <property type="term" value="F:DNA-binding transcription factor activity"/>
    <property type="evidence" value="ECO:0007669"/>
    <property type="project" value="InterPro"/>
</dbReference>
<dbReference type="InterPro" id="IPR008920">
    <property type="entry name" value="TF_FadR/GntR_C"/>
</dbReference>
<evidence type="ECO:0000256" key="3">
    <source>
        <dbReference type="ARBA" id="ARBA00023163"/>
    </source>
</evidence>
<evidence type="ECO:0000259" key="4">
    <source>
        <dbReference type="PROSITE" id="PS50949"/>
    </source>
</evidence>
<dbReference type="SUPFAM" id="SSF46785">
    <property type="entry name" value="Winged helix' DNA-binding domain"/>
    <property type="match status" value="1"/>
</dbReference>
<keyword evidence="6" id="KW-1185">Reference proteome</keyword>
<dbReference type="RefSeq" id="WP_090201267.1">
    <property type="nucleotide sequence ID" value="NZ_FOYP01000002.1"/>
</dbReference>
<proteinExistence type="predicted"/>
<dbReference type="PANTHER" id="PTHR43537">
    <property type="entry name" value="TRANSCRIPTIONAL REGULATOR, GNTR FAMILY"/>
    <property type="match status" value="1"/>
</dbReference>
<evidence type="ECO:0000313" key="5">
    <source>
        <dbReference type="EMBL" id="SFR55109.1"/>
    </source>
</evidence>
<gene>
    <name evidence="5" type="ORF">SAMN04488005_2815</name>
</gene>
<dbReference type="SMART" id="SM00345">
    <property type="entry name" value="HTH_GNTR"/>
    <property type="match status" value="1"/>
</dbReference>
<dbReference type="PRINTS" id="PR00035">
    <property type="entry name" value="HTHGNTR"/>
</dbReference>
<dbReference type="AlphaFoldDB" id="A0A1I6HKW6"/>
<accession>A0A1I6HKW6</accession>
<dbReference type="Gene3D" id="1.20.120.530">
    <property type="entry name" value="GntR ligand-binding domain-like"/>
    <property type="match status" value="1"/>
</dbReference>
<dbReference type="Pfam" id="PF07729">
    <property type="entry name" value="FCD"/>
    <property type="match status" value="1"/>
</dbReference>
<evidence type="ECO:0000256" key="2">
    <source>
        <dbReference type="ARBA" id="ARBA00023125"/>
    </source>
</evidence>
<dbReference type="Proteomes" id="UP000199478">
    <property type="component" value="Unassembled WGS sequence"/>
</dbReference>